<dbReference type="InterPro" id="IPR001245">
    <property type="entry name" value="Ser-Thr/Tyr_kinase_cat_dom"/>
</dbReference>
<protein>
    <recommendedName>
        <fullName evidence="7">Protein kinase domain-containing protein</fullName>
    </recommendedName>
</protein>
<proteinExistence type="predicted"/>
<dbReference type="AlphaFoldDB" id="A0AAV5IGY4"/>
<dbReference type="SUPFAM" id="SSF56112">
    <property type="entry name" value="Protein kinase-like (PK-like)"/>
    <property type="match status" value="1"/>
</dbReference>
<keyword evidence="4" id="KW-0418">Kinase</keyword>
<dbReference type="EMBL" id="BPVZ01000011">
    <property type="protein sequence ID" value="GKU97396.1"/>
    <property type="molecule type" value="Genomic_DNA"/>
</dbReference>
<evidence type="ECO:0000256" key="3">
    <source>
        <dbReference type="ARBA" id="ARBA00022741"/>
    </source>
</evidence>
<evidence type="ECO:0000256" key="4">
    <source>
        <dbReference type="ARBA" id="ARBA00022777"/>
    </source>
</evidence>
<dbReference type="Pfam" id="PF07714">
    <property type="entry name" value="PK_Tyr_Ser-Thr"/>
    <property type="match status" value="1"/>
</dbReference>
<sequence>MLMENFLWSKEYWTVVEAEVPEPTTCANDAQRVNIEKEKLKDLEVKNYLFQAIDWAILETILNKSTSKNIWDSMKKKYQGNERVRRQQRQASWAEFEVLQMQIGEFVDDYFARTMAIVNKMRIHGENLEDVAIVEKILLSMTTKFNYVVCSIEESNNIEARSLDELQNSLLVHEQKINHQDKQEQAVQISQTQVLHTTVRAVGRGKENWKGRPRSDRLEESSATEIQKRNDQAADNKSKSARKGNIECFRSHKYGHYRFECRANLNRGESSNFAEHNKKNDDSSLFMVDYKLQISELKAATNNFDDDLKIGKHFFGPVYKGLIDGGSWVVAVKRLDRSSLGGTEEFRNEAQLLCQLRHQNLVSFLGFCHEKAETRDMHWGSGAKYAIIHRGVKPSTILLDENWDAKLSDFGFSMIGPSSISKPKPNALTKTHSRIYGTYGYIAPEYASEGEFSVKIDVYALAPVSLIEFVEIALNCVYADPNERPSMGEVEVTLELALELQEKADLVIKAENPHAVYAYEDVSFRFSVEKIWLVNCDGSESDAGLGMSTEPRGVEKSLPIPVPANNGDENLRGDFLIGDPRDVPRGGKNSPQNFTGGKCPRSSPHLEKYSSPLHLCDGIPAEPHRDRDKLPSLHRINLGCRIGLRWRSGLCCRIIN</sequence>
<accession>A0AAV5IGY4</accession>
<dbReference type="Pfam" id="PF00069">
    <property type="entry name" value="Pkinase"/>
    <property type="match status" value="1"/>
</dbReference>
<keyword evidence="5" id="KW-0067">ATP-binding</keyword>
<feature type="region of interest" description="Disordered" evidence="6">
    <location>
        <begin position="202"/>
        <end position="241"/>
    </location>
</feature>
<comment type="caution">
    <text evidence="8">The sequence shown here is derived from an EMBL/GenBank/DDBJ whole genome shotgun (WGS) entry which is preliminary data.</text>
</comment>
<dbReference type="Gene3D" id="3.30.200.20">
    <property type="entry name" value="Phosphorylase Kinase, domain 1"/>
    <property type="match status" value="1"/>
</dbReference>
<dbReference type="GO" id="GO:0005524">
    <property type="term" value="F:ATP binding"/>
    <property type="evidence" value="ECO:0007669"/>
    <property type="project" value="UniProtKB-KW"/>
</dbReference>
<keyword evidence="1" id="KW-0723">Serine/threonine-protein kinase</keyword>
<dbReference type="Proteomes" id="UP001054252">
    <property type="component" value="Unassembled WGS sequence"/>
</dbReference>
<keyword evidence="3" id="KW-0547">Nucleotide-binding</keyword>
<evidence type="ECO:0000313" key="9">
    <source>
        <dbReference type="Proteomes" id="UP001054252"/>
    </source>
</evidence>
<keyword evidence="2" id="KW-0808">Transferase</keyword>
<dbReference type="PANTHER" id="PTHR27006:SF606">
    <property type="entry name" value="INTERLEUKIN-1 RECEPTOR-ASSOCIATED KINASE 4"/>
    <property type="match status" value="1"/>
</dbReference>
<evidence type="ECO:0000256" key="1">
    <source>
        <dbReference type="ARBA" id="ARBA00022527"/>
    </source>
</evidence>
<evidence type="ECO:0000256" key="5">
    <source>
        <dbReference type="ARBA" id="ARBA00022840"/>
    </source>
</evidence>
<dbReference type="GO" id="GO:0004674">
    <property type="term" value="F:protein serine/threonine kinase activity"/>
    <property type="evidence" value="ECO:0007669"/>
    <property type="project" value="UniProtKB-KW"/>
</dbReference>
<evidence type="ECO:0000256" key="6">
    <source>
        <dbReference type="SAM" id="MobiDB-lite"/>
    </source>
</evidence>
<keyword evidence="9" id="KW-1185">Reference proteome</keyword>
<name>A0AAV5IGY4_9ROSI</name>
<organism evidence="8 9">
    <name type="scientific">Rubroshorea leprosula</name>
    <dbReference type="NCBI Taxonomy" id="152421"/>
    <lineage>
        <taxon>Eukaryota</taxon>
        <taxon>Viridiplantae</taxon>
        <taxon>Streptophyta</taxon>
        <taxon>Embryophyta</taxon>
        <taxon>Tracheophyta</taxon>
        <taxon>Spermatophyta</taxon>
        <taxon>Magnoliopsida</taxon>
        <taxon>eudicotyledons</taxon>
        <taxon>Gunneridae</taxon>
        <taxon>Pentapetalae</taxon>
        <taxon>rosids</taxon>
        <taxon>malvids</taxon>
        <taxon>Malvales</taxon>
        <taxon>Dipterocarpaceae</taxon>
        <taxon>Rubroshorea</taxon>
    </lineage>
</organism>
<evidence type="ECO:0000256" key="2">
    <source>
        <dbReference type="ARBA" id="ARBA00022679"/>
    </source>
</evidence>
<dbReference type="FunFam" id="3.30.200.20:FF:000039">
    <property type="entry name" value="receptor-like protein kinase FERONIA"/>
    <property type="match status" value="1"/>
</dbReference>
<feature type="compositionally biased region" description="Basic and acidic residues" evidence="6">
    <location>
        <begin position="204"/>
        <end position="238"/>
    </location>
</feature>
<dbReference type="Gene3D" id="1.10.510.10">
    <property type="entry name" value="Transferase(Phosphotransferase) domain 1"/>
    <property type="match status" value="1"/>
</dbReference>
<gene>
    <name evidence="8" type="ORF">SLEP1_g10545</name>
</gene>
<dbReference type="InterPro" id="IPR011009">
    <property type="entry name" value="Kinase-like_dom_sf"/>
</dbReference>
<dbReference type="PROSITE" id="PS50011">
    <property type="entry name" value="PROTEIN_KINASE_DOM"/>
    <property type="match status" value="1"/>
</dbReference>
<reference evidence="8 9" key="1">
    <citation type="journal article" date="2021" name="Commun. Biol.">
        <title>The genome of Shorea leprosula (Dipterocarpaceae) highlights the ecological relevance of drought in aseasonal tropical rainforests.</title>
        <authorList>
            <person name="Ng K.K.S."/>
            <person name="Kobayashi M.J."/>
            <person name="Fawcett J.A."/>
            <person name="Hatakeyama M."/>
            <person name="Paape T."/>
            <person name="Ng C.H."/>
            <person name="Ang C.C."/>
            <person name="Tnah L.H."/>
            <person name="Lee C.T."/>
            <person name="Nishiyama T."/>
            <person name="Sese J."/>
            <person name="O'Brien M.J."/>
            <person name="Copetti D."/>
            <person name="Mohd Noor M.I."/>
            <person name="Ong R.C."/>
            <person name="Putra M."/>
            <person name="Sireger I.Z."/>
            <person name="Indrioko S."/>
            <person name="Kosugi Y."/>
            <person name="Izuno A."/>
            <person name="Isagi Y."/>
            <person name="Lee S.L."/>
            <person name="Shimizu K.K."/>
        </authorList>
    </citation>
    <scope>NUCLEOTIDE SEQUENCE [LARGE SCALE GENOMIC DNA]</scope>
    <source>
        <strain evidence="8">214</strain>
    </source>
</reference>
<dbReference type="InterPro" id="IPR000719">
    <property type="entry name" value="Prot_kinase_dom"/>
</dbReference>
<evidence type="ECO:0000259" key="7">
    <source>
        <dbReference type="PROSITE" id="PS50011"/>
    </source>
</evidence>
<feature type="domain" description="Protein kinase" evidence="7">
    <location>
        <begin position="196"/>
        <end position="595"/>
    </location>
</feature>
<dbReference type="PANTHER" id="PTHR27006">
    <property type="entry name" value="PROMASTIGOTE SURFACE ANTIGEN PROTEIN PSA"/>
    <property type="match status" value="1"/>
</dbReference>
<feature type="region of interest" description="Disordered" evidence="6">
    <location>
        <begin position="577"/>
        <end position="604"/>
    </location>
</feature>
<evidence type="ECO:0000313" key="8">
    <source>
        <dbReference type="EMBL" id="GKU97396.1"/>
    </source>
</evidence>
<feature type="region of interest" description="Disordered" evidence="6">
    <location>
        <begin position="543"/>
        <end position="562"/>
    </location>
</feature>
<dbReference type="Pfam" id="PF14223">
    <property type="entry name" value="Retrotran_gag_2"/>
    <property type="match status" value="1"/>
</dbReference>